<keyword evidence="1" id="KW-0863">Zinc-finger</keyword>
<evidence type="ECO:0000259" key="3">
    <source>
        <dbReference type="PROSITE" id="PS50158"/>
    </source>
</evidence>
<dbReference type="PROSITE" id="PS50158">
    <property type="entry name" value="ZF_CCHC"/>
    <property type="match status" value="1"/>
</dbReference>
<keyword evidence="1" id="KW-0479">Metal-binding</keyword>
<feature type="region of interest" description="Disordered" evidence="2">
    <location>
        <begin position="74"/>
        <end position="94"/>
    </location>
</feature>
<sequence length="121" mass="13749">MNGMKQRVEYEALLTICFTCGKYGHTKELCVSLQSKLAPEKDQIKVTPTEVGKGERSTAYGPWMVVERKTQCNARNNNLSKKDNRDKGKSGSRFDTWTNLEGLVDLENEQNKGEDEKLVDF</sequence>
<reference evidence="4 5" key="1">
    <citation type="submission" date="2023-03" db="EMBL/GenBank/DDBJ databases">
        <title>WGS of Gossypium arboreum.</title>
        <authorList>
            <person name="Yu D."/>
        </authorList>
    </citation>
    <scope>NUCLEOTIDE SEQUENCE [LARGE SCALE GENOMIC DNA]</scope>
    <source>
        <tissue evidence="4">Leaf</tissue>
    </source>
</reference>
<gene>
    <name evidence="4" type="ORF">PVK06_034047</name>
</gene>
<feature type="compositionally biased region" description="Basic and acidic residues" evidence="2">
    <location>
        <begin position="80"/>
        <end position="89"/>
    </location>
</feature>
<evidence type="ECO:0000313" key="5">
    <source>
        <dbReference type="Proteomes" id="UP001358586"/>
    </source>
</evidence>
<evidence type="ECO:0000256" key="1">
    <source>
        <dbReference type="PROSITE-ProRule" id="PRU00047"/>
    </source>
</evidence>
<feature type="domain" description="CCHC-type" evidence="3">
    <location>
        <begin position="17"/>
        <end position="30"/>
    </location>
</feature>
<name>A0ABR0NF87_GOSAR</name>
<organism evidence="4 5">
    <name type="scientific">Gossypium arboreum</name>
    <name type="common">Tree cotton</name>
    <name type="synonym">Gossypium nanking</name>
    <dbReference type="NCBI Taxonomy" id="29729"/>
    <lineage>
        <taxon>Eukaryota</taxon>
        <taxon>Viridiplantae</taxon>
        <taxon>Streptophyta</taxon>
        <taxon>Embryophyta</taxon>
        <taxon>Tracheophyta</taxon>
        <taxon>Spermatophyta</taxon>
        <taxon>Magnoliopsida</taxon>
        <taxon>eudicotyledons</taxon>
        <taxon>Gunneridae</taxon>
        <taxon>Pentapetalae</taxon>
        <taxon>rosids</taxon>
        <taxon>malvids</taxon>
        <taxon>Malvales</taxon>
        <taxon>Malvaceae</taxon>
        <taxon>Malvoideae</taxon>
        <taxon>Gossypium</taxon>
    </lineage>
</organism>
<dbReference type="InterPro" id="IPR001878">
    <property type="entry name" value="Znf_CCHC"/>
</dbReference>
<proteinExistence type="predicted"/>
<dbReference type="Proteomes" id="UP001358586">
    <property type="component" value="Chromosome 10"/>
</dbReference>
<protein>
    <recommendedName>
        <fullName evidence="3">CCHC-type domain-containing protein</fullName>
    </recommendedName>
</protein>
<comment type="caution">
    <text evidence="4">The sequence shown here is derived from an EMBL/GenBank/DDBJ whole genome shotgun (WGS) entry which is preliminary data.</text>
</comment>
<evidence type="ECO:0000256" key="2">
    <source>
        <dbReference type="SAM" id="MobiDB-lite"/>
    </source>
</evidence>
<evidence type="ECO:0000313" key="4">
    <source>
        <dbReference type="EMBL" id="KAK5792916.1"/>
    </source>
</evidence>
<dbReference type="EMBL" id="JARKNE010000010">
    <property type="protein sequence ID" value="KAK5792916.1"/>
    <property type="molecule type" value="Genomic_DNA"/>
</dbReference>
<keyword evidence="5" id="KW-1185">Reference proteome</keyword>
<keyword evidence="1" id="KW-0862">Zinc</keyword>
<accession>A0ABR0NF87</accession>